<reference evidence="3" key="2">
    <citation type="submission" date="2022-01" db="EMBL/GenBank/DDBJ databases">
        <authorList>
            <person name="Yamashiro T."/>
            <person name="Shiraishi A."/>
            <person name="Satake H."/>
            <person name="Nakayama K."/>
        </authorList>
    </citation>
    <scope>NUCLEOTIDE SEQUENCE</scope>
</reference>
<dbReference type="GO" id="GO:0003964">
    <property type="term" value="F:RNA-directed DNA polymerase activity"/>
    <property type="evidence" value="ECO:0007669"/>
    <property type="project" value="UniProtKB-KW"/>
</dbReference>
<protein>
    <submittedName>
        <fullName evidence="3">Reverse transcriptase domain-containing protein</fullName>
    </submittedName>
</protein>
<evidence type="ECO:0000256" key="1">
    <source>
        <dbReference type="SAM" id="MobiDB-lite"/>
    </source>
</evidence>
<accession>A0ABQ5BC57</accession>
<feature type="compositionally biased region" description="Acidic residues" evidence="1">
    <location>
        <begin position="190"/>
        <end position="201"/>
    </location>
</feature>
<feature type="region of interest" description="Disordered" evidence="1">
    <location>
        <begin position="190"/>
        <end position="212"/>
    </location>
</feature>
<sequence>MMQSYCEIMSQRREQEAILLQDEEKQELLAKEHAASPSEPSPILYFYNADYDNISTPSTTYTITPRVLGCIRALCDRFYLRIFCYQFTQLSYNTSVSFPFEGRFRQRFHQEFDGPPIMPEDPYAYIMVAYEEDELLPAEGTTTLLLCSPMQIHRIVPELIRREERRRTMWIPKEDLAELPLLIGYIDDDDEDEDVDEDEDGGGGMNQLRADSVTGTPYNARLSIRDGAIISLHLGRDTITPLLYPITPPNRLLILRFPRVVYSSEEGAFCCLTPTSPRSGRASRKPVGAARQDRPTIAREDLYGFIDMVDVPPRCSTSRELDYGITDTWIDLVGAIERDLPDHRSWDVTQRVTDLATIRERGLRWIRAWDYPWMLAIYARSECYVIMYMVSGAECIDFRVTVQQITDYKWSSFETAMGPAKGRQPPNAPGDGATGIIYLATALSVHGISAISMALGNALTWWNSHVKTTPLKLLHAMPWRTLKKMMTDKYCPRGEIKKLEFEMWNLKVKGNDVVTYSQRFQELALMCDRMFPKKRTRIAIEFATELMDKKIIATWAERQGDNKGKVVTPPGTTRISNQTRDKTLEELMPQEMVIGDHTEGLNLYVPNVTITMRVLRACLDVVLTAFHRKACPKIEEQQQPGGIETNAVKTRTTPKDPMTYIDQLQGSSIYSKIRSEVRVIKVEAEVCSAPILALPEGSEDFIAYYDASKKGLGDVLMQREKPAETSRKEDVGGILVENSKIQSKLRMEKFGNHVRMKLCAKWRSWLPCYGDLRTVICMSPQVKYFIHPEFDRCTGYEETILVANMKAKHRSPICDTSRTLIPLRPNLGVLHPRPPEEVNSDNSDVVIESFSPSPIPVEDSDSLMEEIDLFLTPDDSMPPGIENDDYDSRWDNQFLEELL</sequence>
<evidence type="ECO:0000313" key="4">
    <source>
        <dbReference type="Proteomes" id="UP001151760"/>
    </source>
</evidence>
<proteinExistence type="predicted"/>
<dbReference type="InterPro" id="IPR005162">
    <property type="entry name" value="Retrotrans_gag_dom"/>
</dbReference>
<evidence type="ECO:0000313" key="3">
    <source>
        <dbReference type="EMBL" id="GJT12465.1"/>
    </source>
</evidence>
<keyword evidence="3" id="KW-0695">RNA-directed DNA polymerase</keyword>
<reference evidence="3" key="1">
    <citation type="journal article" date="2022" name="Int. J. Mol. Sci.">
        <title>Draft Genome of Tanacetum Coccineum: Genomic Comparison of Closely Related Tanacetum-Family Plants.</title>
        <authorList>
            <person name="Yamashiro T."/>
            <person name="Shiraishi A."/>
            <person name="Nakayama K."/>
            <person name="Satake H."/>
        </authorList>
    </citation>
    <scope>NUCLEOTIDE SEQUENCE</scope>
</reference>
<keyword evidence="4" id="KW-1185">Reference proteome</keyword>
<keyword evidence="3" id="KW-0808">Transferase</keyword>
<gene>
    <name evidence="3" type="ORF">Tco_0859507</name>
</gene>
<dbReference type="Proteomes" id="UP001151760">
    <property type="component" value="Unassembled WGS sequence"/>
</dbReference>
<name>A0ABQ5BC57_9ASTR</name>
<comment type="caution">
    <text evidence="3">The sequence shown here is derived from an EMBL/GenBank/DDBJ whole genome shotgun (WGS) entry which is preliminary data.</text>
</comment>
<dbReference type="EMBL" id="BQNB010013149">
    <property type="protein sequence ID" value="GJT12465.1"/>
    <property type="molecule type" value="Genomic_DNA"/>
</dbReference>
<feature type="domain" description="Retrotransposon gag" evidence="2">
    <location>
        <begin position="453"/>
        <end position="533"/>
    </location>
</feature>
<keyword evidence="3" id="KW-0548">Nucleotidyltransferase</keyword>
<dbReference type="Pfam" id="PF03732">
    <property type="entry name" value="Retrotrans_gag"/>
    <property type="match status" value="1"/>
</dbReference>
<evidence type="ECO:0000259" key="2">
    <source>
        <dbReference type="Pfam" id="PF03732"/>
    </source>
</evidence>
<organism evidence="3 4">
    <name type="scientific">Tanacetum coccineum</name>
    <dbReference type="NCBI Taxonomy" id="301880"/>
    <lineage>
        <taxon>Eukaryota</taxon>
        <taxon>Viridiplantae</taxon>
        <taxon>Streptophyta</taxon>
        <taxon>Embryophyta</taxon>
        <taxon>Tracheophyta</taxon>
        <taxon>Spermatophyta</taxon>
        <taxon>Magnoliopsida</taxon>
        <taxon>eudicotyledons</taxon>
        <taxon>Gunneridae</taxon>
        <taxon>Pentapetalae</taxon>
        <taxon>asterids</taxon>
        <taxon>campanulids</taxon>
        <taxon>Asterales</taxon>
        <taxon>Asteraceae</taxon>
        <taxon>Asteroideae</taxon>
        <taxon>Anthemideae</taxon>
        <taxon>Anthemidinae</taxon>
        <taxon>Tanacetum</taxon>
    </lineage>
</organism>